<dbReference type="InterPro" id="IPR014216">
    <property type="entry name" value="ABC_transptr_CydD"/>
</dbReference>
<protein>
    <submittedName>
        <fullName evidence="10">Thiol reductant ABC exporter CydD subunit</fullName>
    </submittedName>
</protein>
<dbReference type="Proteomes" id="UP000638648">
    <property type="component" value="Unassembled WGS sequence"/>
</dbReference>
<evidence type="ECO:0000256" key="1">
    <source>
        <dbReference type="ARBA" id="ARBA00004651"/>
    </source>
</evidence>
<dbReference type="Pfam" id="PF00664">
    <property type="entry name" value="ABC_membrane"/>
    <property type="match status" value="1"/>
</dbReference>
<proteinExistence type="predicted"/>
<dbReference type="RefSeq" id="WP_192754563.1">
    <property type="nucleotide sequence ID" value="NZ_BAABJL010000042.1"/>
</dbReference>
<evidence type="ECO:0000256" key="7">
    <source>
        <dbReference type="SAM" id="Phobius"/>
    </source>
</evidence>
<dbReference type="SUPFAM" id="SSF52540">
    <property type="entry name" value="P-loop containing nucleoside triphosphate hydrolases"/>
    <property type="match status" value="1"/>
</dbReference>
<feature type="domain" description="ABC transporter" evidence="8">
    <location>
        <begin position="353"/>
        <end position="596"/>
    </location>
</feature>
<dbReference type="CDD" id="cd03228">
    <property type="entry name" value="ABCC_MRP_Like"/>
    <property type="match status" value="1"/>
</dbReference>
<reference evidence="10" key="1">
    <citation type="submission" date="2020-10" db="EMBL/GenBank/DDBJ databases">
        <title>Sequencing the genomes of 1000 actinobacteria strains.</title>
        <authorList>
            <person name="Klenk H.-P."/>
        </authorList>
    </citation>
    <scope>NUCLEOTIDE SEQUENCE</scope>
    <source>
        <strain evidence="10">DSM 45354</strain>
    </source>
</reference>
<keyword evidence="6 7" id="KW-0472">Membrane</keyword>
<comment type="subcellular location">
    <subcellularLocation>
        <location evidence="1">Cell membrane</location>
        <topology evidence="1">Multi-pass membrane protein</topology>
    </subcellularLocation>
</comment>
<dbReference type="NCBIfam" id="TIGR02857">
    <property type="entry name" value="CydD"/>
    <property type="match status" value="1"/>
</dbReference>
<dbReference type="InterPro" id="IPR003593">
    <property type="entry name" value="AAA+_ATPase"/>
</dbReference>
<evidence type="ECO:0000256" key="3">
    <source>
        <dbReference type="ARBA" id="ARBA00022741"/>
    </source>
</evidence>
<feature type="transmembrane region" description="Helical" evidence="7">
    <location>
        <begin position="256"/>
        <end position="281"/>
    </location>
</feature>
<dbReference type="InterPro" id="IPR011527">
    <property type="entry name" value="ABC1_TM_dom"/>
</dbReference>
<dbReference type="EMBL" id="JADBEM010000001">
    <property type="protein sequence ID" value="MBE1611336.1"/>
    <property type="molecule type" value="Genomic_DNA"/>
</dbReference>
<dbReference type="CDD" id="cd18584">
    <property type="entry name" value="ABC_6TM_AarD_CydD"/>
    <property type="match status" value="1"/>
</dbReference>
<accession>A0A927N2W5</accession>
<comment type="caution">
    <text evidence="10">The sequence shown here is derived from an EMBL/GenBank/DDBJ whole genome shotgun (WGS) entry which is preliminary data.</text>
</comment>
<dbReference type="GO" id="GO:0140359">
    <property type="term" value="F:ABC-type transporter activity"/>
    <property type="evidence" value="ECO:0007669"/>
    <property type="project" value="InterPro"/>
</dbReference>
<keyword evidence="4" id="KW-0067">ATP-binding</keyword>
<feature type="transmembrane region" description="Helical" evidence="7">
    <location>
        <begin position="151"/>
        <end position="171"/>
    </location>
</feature>
<dbReference type="GO" id="GO:0042883">
    <property type="term" value="P:cysteine transport"/>
    <property type="evidence" value="ECO:0007669"/>
    <property type="project" value="InterPro"/>
</dbReference>
<feature type="transmembrane region" description="Helical" evidence="7">
    <location>
        <begin position="31"/>
        <end position="52"/>
    </location>
</feature>
<keyword evidence="11" id="KW-1185">Reference proteome</keyword>
<evidence type="ECO:0000256" key="5">
    <source>
        <dbReference type="ARBA" id="ARBA00022989"/>
    </source>
</evidence>
<dbReference type="Gene3D" id="3.40.50.300">
    <property type="entry name" value="P-loop containing nucleotide triphosphate hydrolases"/>
    <property type="match status" value="1"/>
</dbReference>
<dbReference type="InterPro" id="IPR039421">
    <property type="entry name" value="Type_1_exporter"/>
</dbReference>
<evidence type="ECO:0000259" key="8">
    <source>
        <dbReference type="PROSITE" id="PS50893"/>
    </source>
</evidence>
<keyword evidence="3" id="KW-0547">Nucleotide-binding</keyword>
<evidence type="ECO:0000313" key="10">
    <source>
        <dbReference type="EMBL" id="MBE1611336.1"/>
    </source>
</evidence>
<dbReference type="GO" id="GO:0016887">
    <property type="term" value="F:ATP hydrolysis activity"/>
    <property type="evidence" value="ECO:0007669"/>
    <property type="project" value="InterPro"/>
</dbReference>
<organism evidence="10 11">
    <name type="scientific">Actinopolymorpha pittospori</name>
    <dbReference type="NCBI Taxonomy" id="648752"/>
    <lineage>
        <taxon>Bacteria</taxon>
        <taxon>Bacillati</taxon>
        <taxon>Actinomycetota</taxon>
        <taxon>Actinomycetes</taxon>
        <taxon>Propionibacteriales</taxon>
        <taxon>Actinopolymorphaceae</taxon>
        <taxon>Actinopolymorpha</taxon>
    </lineage>
</organism>
<gene>
    <name evidence="10" type="ORF">HEB94_008184</name>
</gene>
<feature type="transmembrane region" description="Helical" evidence="7">
    <location>
        <begin position="72"/>
        <end position="93"/>
    </location>
</feature>
<dbReference type="SUPFAM" id="SSF90123">
    <property type="entry name" value="ABC transporter transmembrane region"/>
    <property type="match status" value="1"/>
</dbReference>
<name>A0A927N2W5_9ACTN</name>
<dbReference type="PROSITE" id="PS50893">
    <property type="entry name" value="ABC_TRANSPORTER_2"/>
    <property type="match status" value="1"/>
</dbReference>
<dbReference type="SMART" id="SM00382">
    <property type="entry name" value="AAA"/>
    <property type="match status" value="1"/>
</dbReference>
<dbReference type="AlphaFoldDB" id="A0A927N2W5"/>
<keyword evidence="5 7" id="KW-1133">Transmembrane helix</keyword>
<feature type="domain" description="ABC transmembrane type-1" evidence="9">
    <location>
        <begin position="36"/>
        <end position="319"/>
    </location>
</feature>
<evidence type="ECO:0000256" key="2">
    <source>
        <dbReference type="ARBA" id="ARBA00022692"/>
    </source>
</evidence>
<dbReference type="PANTHER" id="PTHR24221">
    <property type="entry name" value="ATP-BINDING CASSETTE SUB-FAMILY B"/>
    <property type="match status" value="1"/>
</dbReference>
<dbReference type="InterPro" id="IPR003439">
    <property type="entry name" value="ABC_transporter-like_ATP-bd"/>
</dbReference>
<feature type="transmembrane region" description="Helical" evidence="7">
    <location>
        <begin position="177"/>
        <end position="197"/>
    </location>
</feature>
<dbReference type="InterPro" id="IPR027417">
    <property type="entry name" value="P-loop_NTPase"/>
</dbReference>
<evidence type="ECO:0000313" key="11">
    <source>
        <dbReference type="Proteomes" id="UP000638648"/>
    </source>
</evidence>
<keyword evidence="2 7" id="KW-0812">Transmembrane</keyword>
<dbReference type="PANTHER" id="PTHR24221:SF590">
    <property type="entry name" value="COMPONENT LINKED WITH THE ASSEMBLY OF CYTOCHROME' TRANSPORT TRANSMEMBRANE ATP-BINDING PROTEIN ABC TRANSPORTER CYDD-RELATED"/>
    <property type="match status" value="1"/>
</dbReference>
<evidence type="ECO:0000259" key="9">
    <source>
        <dbReference type="PROSITE" id="PS50929"/>
    </source>
</evidence>
<dbReference type="PROSITE" id="PS50929">
    <property type="entry name" value="ABC_TM1F"/>
    <property type="match status" value="1"/>
</dbReference>
<dbReference type="Pfam" id="PF00005">
    <property type="entry name" value="ABC_tran"/>
    <property type="match status" value="1"/>
</dbReference>
<dbReference type="GO" id="GO:0005524">
    <property type="term" value="F:ATP binding"/>
    <property type="evidence" value="ECO:0007669"/>
    <property type="project" value="UniProtKB-KW"/>
</dbReference>
<evidence type="ECO:0000256" key="6">
    <source>
        <dbReference type="ARBA" id="ARBA00023136"/>
    </source>
</evidence>
<dbReference type="Gene3D" id="1.20.1560.10">
    <property type="entry name" value="ABC transporter type 1, transmembrane domain"/>
    <property type="match status" value="1"/>
</dbReference>
<dbReference type="GO" id="GO:0005886">
    <property type="term" value="C:plasma membrane"/>
    <property type="evidence" value="ECO:0007669"/>
    <property type="project" value="UniProtKB-SubCell"/>
</dbReference>
<sequence>MSGRTGRRNRSSRRGVAPLDPRLLRYARASAVYVGLSTGISALTAGLVIAQATLLADVISRSFSGGATGLAGVWHLLVALGIVVVARAALAWAQEVAAHRSSAAVKSTLRARLLARVFELGPSWLVGERRTTLTTLVTSGLDALDGYFARYLPQLILAVVVPAAVVTWMVGADLLSALTVALTLPLIPVFMVLVGLATRARTRRRWRALAVLAHHFADVVAGLPTLKVFGRAKAQARALREVSDQHRRESLATLRIAFLSALVLELLATLSVALVAVGVGLRLVEGNLDLRTAVLVLVLAPEAYLPLRLVGTHYHASADGLAAAEEAFRVLDTPVHPSGRRVGPEPGRTTLTVEDLEVVRAGREGPVLSGVSFEVRPGETVALAGPSGAGKSTLLAVLLGFVVPASGRVLLGSGEVERAGSLGTRVELSDIDIERWRTGLAWVPQRPYLLAGTVAHNVRLGAPNATEVQVREALAAAGADDLDPALVVGERGSGLSAGQVRRVALARAFARVAARTQAGQGCLLLLDEPTAGLDPVTEDRVGSHLRRLRAAGCATVLVTHRPALLPLADRVVEVSLRKCPTSRPGRVPLAFAGVPA</sequence>
<dbReference type="InterPro" id="IPR036640">
    <property type="entry name" value="ABC1_TM_sf"/>
</dbReference>
<evidence type="ECO:0000256" key="4">
    <source>
        <dbReference type="ARBA" id="ARBA00022840"/>
    </source>
</evidence>